<evidence type="ECO:0000259" key="8">
    <source>
        <dbReference type="SMART" id="SM00235"/>
    </source>
</evidence>
<dbReference type="InterPro" id="IPR021190">
    <property type="entry name" value="Pept_M10A"/>
</dbReference>
<organism evidence="9 10">
    <name type="scientific">Potamilus streckersoni</name>
    <dbReference type="NCBI Taxonomy" id="2493646"/>
    <lineage>
        <taxon>Eukaryota</taxon>
        <taxon>Metazoa</taxon>
        <taxon>Spiralia</taxon>
        <taxon>Lophotrochozoa</taxon>
        <taxon>Mollusca</taxon>
        <taxon>Bivalvia</taxon>
        <taxon>Autobranchia</taxon>
        <taxon>Heteroconchia</taxon>
        <taxon>Palaeoheterodonta</taxon>
        <taxon>Unionida</taxon>
        <taxon>Unionoidea</taxon>
        <taxon>Unionidae</taxon>
        <taxon>Ambleminae</taxon>
        <taxon>Lampsilini</taxon>
        <taxon>Potamilus</taxon>
    </lineage>
</organism>
<comment type="similarity">
    <text evidence="1">Belongs to the peptidase M10A family.</text>
</comment>
<reference evidence="9" key="1">
    <citation type="journal article" date="2021" name="Genome Biol. Evol.">
        <title>A High-Quality Reference Genome for a Parasitic Bivalve with Doubly Uniparental Inheritance (Bivalvia: Unionida).</title>
        <authorList>
            <person name="Smith C.H."/>
        </authorList>
    </citation>
    <scope>NUCLEOTIDE SEQUENCE</scope>
    <source>
        <strain evidence="9">CHS0354</strain>
    </source>
</reference>
<dbReference type="AlphaFoldDB" id="A0AAE0TAL3"/>
<keyword evidence="2" id="KW-0645">Protease</keyword>
<accession>A0AAE0TAL3</accession>
<feature type="binding site" evidence="7">
    <location>
        <position position="85"/>
    </location>
    <ligand>
        <name>Ca(2+)</name>
        <dbReference type="ChEBI" id="CHEBI:29108"/>
        <label>1</label>
    </ligand>
</feature>
<gene>
    <name evidence="9" type="ORF">CHS0354_041415</name>
</gene>
<feature type="binding site" evidence="7">
    <location>
        <position position="72"/>
    </location>
    <ligand>
        <name>Zn(2+)</name>
        <dbReference type="ChEBI" id="CHEBI:29105"/>
        <label>1</label>
    </ligand>
</feature>
<keyword evidence="5 7" id="KW-0862">Zinc</keyword>
<dbReference type="GO" id="GO:0004222">
    <property type="term" value="F:metalloendopeptidase activity"/>
    <property type="evidence" value="ECO:0007669"/>
    <property type="project" value="InterPro"/>
</dbReference>
<feature type="active site" evidence="6">
    <location>
        <position position="109"/>
    </location>
</feature>
<dbReference type="Pfam" id="PF00413">
    <property type="entry name" value="Peptidase_M10"/>
    <property type="match status" value="1"/>
</dbReference>
<proteinExistence type="inferred from homology"/>
<reference evidence="9" key="3">
    <citation type="submission" date="2023-05" db="EMBL/GenBank/DDBJ databases">
        <authorList>
            <person name="Smith C.H."/>
        </authorList>
    </citation>
    <scope>NUCLEOTIDE SEQUENCE</scope>
    <source>
        <strain evidence="9">CHS0354</strain>
        <tissue evidence="9">Mantle</tissue>
    </source>
</reference>
<comment type="cofactor">
    <cofactor evidence="7">
        <name>Ca(2+)</name>
        <dbReference type="ChEBI" id="CHEBI:29108"/>
    </cofactor>
    <text evidence="7">Can bind about 5 Ca(2+) ions per subunit.</text>
</comment>
<keyword evidence="4" id="KW-0378">Hydrolase</keyword>
<feature type="binding site" evidence="7">
    <location>
        <position position="87"/>
    </location>
    <ligand>
        <name>Ca(2+)</name>
        <dbReference type="ChEBI" id="CHEBI:29108"/>
        <label>3</label>
    </ligand>
</feature>
<feature type="binding site" evidence="7">
    <location>
        <position position="82"/>
    </location>
    <ligand>
        <name>Zn(2+)</name>
        <dbReference type="ChEBI" id="CHEBI:29105"/>
        <label>1</label>
    </ligand>
</feature>
<feature type="binding site" evidence="7">
    <location>
        <position position="84"/>
    </location>
    <ligand>
        <name>Ca(2+)</name>
        <dbReference type="ChEBI" id="CHEBI:29108"/>
        <label>3</label>
    </ligand>
</feature>
<name>A0AAE0TAL3_9BIVA</name>
<keyword evidence="10" id="KW-1185">Reference proteome</keyword>
<evidence type="ECO:0000256" key="4">
    <source>
        <dbReference type="ARBA" id="ARBA00022801"/>
    </source>
</evidence>
<evidence type="ECO:0000256" key="7">
    <source>
        <dbReference type="PIRSR" id="PIRSR621190-2"/>
    </source>
</evidence>
<comment type="caution">
    <text evidence="9">The sequence shown here is derived from an EMBL/GenBank/DDBJ whole genome shotgun (WGS) entry which is preliminary data.</text>
</comment>
<dbReference type="SMART" id="SM00235">
    <property type="entry name" value="ZnMc"/>
    <property type="match status" value="1"/>
</dbReference>
<dbReference type="GO" id="GO:0008270">
    <property type="term" value="F:zinc ion binding"/>
    <property type="evidence" value="ECO:0007669"/>
    <property type="project" value="InterPro"/>
</dbReference>
<dbReference type="GO" id="GO:0031012">
    <property type="term" value="C:extracellular matrix"/>
    <property type="evidence" value="ECO:0007669"/>
    <property type="project" value="InterPro"/>
</dbReference>
<dbReference type="GO" id="GO:0006508">
    <property type="term" value="P:proteolysis"/>
    <property type="evidence" value="ECO:0007669"/>
    <property type="project" value="UniProtKB-KW"/>
</dbReference>
<feature type="binding site" evidence="7">
    <location>
        <position position="112"/>
    </location>
    <ligand>
        <name>Zn(2+)</name>
        <dbReference type="ChEBI" id="CHEBI:29105"/>
        <label>2</label>
        <note>catalytic</note>
    </ligand>
</feature>
<evidence type="ECO:0000256" key="5">
    <source>
        <dbReference type="ARBA" id="ARBA00022833"/>
    </source>
</evidence>
<keyword evidence="3 7" id="KW-0479">Metal-binding</keyword>
<protein>
    <recommendedName>
        <fullName evidence="8">Peptidase metallopeptidase domain-containing protein</fullName>
    </recommendedName>
</protein>
<dbReference type="GO" id="GO:0030574">
    <property type="term" value="P:collagen catabolic process"/>
    <property type="evidence" value="ECO:0007669"/>
    <property type="project" value="TreeGrafter"/>
</dbReference>
<evidence type="ECO:0000256" key="2">
    <source>
        <dbReference type="ARBA" id="ARBA00022670"/>
    </source>
</evidence>
<comment type="cofactor">
    <cofactor evidence="7">
        <name>Zn(2+)</name>
        <dbReference type="ChEBI" id="CHEBI:29105"/>
    </cofactor>
    <text evidence="7">Binds 2 Zn(2+) ions per subunit.</text>
</comment>
<dbReference type="EMBL" id="JAEAOA010002346">
    <property type="protein sequence ID" value="KAK3606468.1"/>
    <property type="molecule type" value="Genomic_DNA"/>
</dbReference>
<dbReference type="PANTHER" id="PTHR10201">
    <property type="entry name" value="MATRIX METALLOPROTEINASE"/>
    <property type="match status" value="1"/>
</dbReference>
<dbReference type="PANTHER" id="PTHR10201:SF331">
    <property type="entry name" value="MATRIX METALLOPROTEINASE-14-LIKE ISOFORM X1"/>
    <property type="match status" value="1"/>
</dbReference>
<feature type="domain" description="Peptidase metallopeptidase" evidence="8">
    <location>
        <begin position="20"/>
        <end position="152"/>
    </location>
</feature>
<dbReference type="GO" id="GO:0005615">
    <property type="term" value="C:extracellular space"/>
    <property type="evidence" value="ECO:0007669"/>
    <property type="project" value="TreeGrafter"/>
</dbReference>
<reference evidence="9" key="2">
    <citation type="journal article" date="2021" name="Genome Biol. Evol.">
        <title>Developing a high-quality reference genome for a parasitic bivalve with doubly uniparental inheritance (Bivalvia: Unionida).</title>
        <authorList>
            <person name="Smith C.H."/>
        </authorList>
    </citation>
    <scope>NUCLEOTIDE SEQUENCE</scope>
    <source>
        <strain evidence="9">CHS0354</strain>
        <tissue evidence="9">Mantle</tissue>
    </source>
</reference>
<evidence type="ECO:0000313" key="10">
    <source>
        <dbReference type="Proteomes" id="UP001195483"/>
    </source>
</evidence>
<dbReference type="InterPro" id="IPR006026">
    <property type="entry name" value="Peptidase_Metallo"/>
</dbReference>
<feature type="binding site" evidence="7">
    <location>
        <position position="126"/>
    </location>
    <ligand>
        <name>Zn(2+)</name>
        <dbReference type="ChEBI" id="CHEBI:29105"/>
        <label>2</label>
        <note>catalytic</note>
    </ligand>
</feature>
<keyword evidence="7" id="KW-0106">Calcium</keyword>
<evidence type="ECO:0000256" key="6">
    <source>
        <dbReference type="PIRSR" id="PIRSR621190-1"/>
    </source>
</evidence>
<evidence type="ECO:0000256" key="3">
    <source>
        <dbReference type="ARBA" id="ARBA00022723"/>
    </source>
</evidence>
<feature type="binding site" evidence="7">
    <location>
        <position position="108"/>
    </location>
    <ligand>
        <name>Zn(2+)</name>
        <dbReference type="ChEBI" id="CHEBI:29105"/>
        <label>2</label>
        <note>catalytic</note>
    </ligand>
</feature>
<dbReference type="Gene3D" id="3.40.390.10">
    <property type="entry name" value="Collagenase (Catalytic Domain)"/>
    <property type="match status" value="1"/>
</dbReference>
<dbReference type="GO" id="GO:0030198">
    <property type="term" value="P:extracellular matrix organization"/>
    <property type="evidence" value="ECO:0007669"/>
    <property type="project" value="TreeGrafter"/>
</dbReference>
<dbReference type="Proteomes" id="UP001195483">
    <property type="component" value="Unassembled WGS sequence"/>
</dbReference>
<evidence type="ECO:0000313" key="9">
    <source>
        <dbReference type="EMBL" id="KAK3606468.1"/>
    </source>
</evidence>
<dbReference type="SUPFAM" id="SSF55486">
    <property type="entry name" value="Metalloproteases ('zincins'), catalytic domain"/>
    <property type="match status" value="1"/>
</dbReference>
<feature type="binding site" evidence="7">
    <location>
        <position position="87"/>
    </location>
    <ligand>
        <name>Ca(2+)</name>
        <dbReference type="ChEBI" id="CHEBI:29108"/>
        <label>1</label>
    </ligand>
</feature>
<dbReference type="InterPro" id="IPR001818">
    <property type="entry name" value="Pept_M10_metallopeptidase"/>
</dbReference>
<dbReference type="InterPro" id="IPR024079">
    <property type="entry name" value="MetalloPept_cat_dom_sf"/>
</dbReference>
<sequence>MGGTFPQLGTSFKDPEYPVFEEFHGRNVLPLSVLFILLSETFGVFRTKYIFFGGAIRSISPPATTRGGVLAHATFPTVGNIHFDDEEMWLLGQEAQSKGVELYIVAAHEIGHALGLSHTNVPGALMAPFYVYSTKLELHSDDINGIQFLYGKSLYRRKNFWWFLRKQPIYT</sequence>
<evidence type="ECO:0000256" key="1">
    <source>
        <dbReference type="ARBA" id="ARBA00010370"/>
    </source>
</evidence>
<feature type="binding site" evidence="7">
    <location>
        <position position="118"/>
    </location>
    <ligand>
        <name>Zn(2+)</name>
        <dbReference type="ChEBI" id="CHEBI:29105"/>
        <label>2</label>
        <note>catalytic</note>
    </ligand>
</feature>
<dbReference type="PRINTS" id="PR00138">
    <property type="entry name" value="MATRIXIN"/>
</dbReference>